<dbReference type="AlphaFoldDB" id="A0A0F9R4B3"/>
<dbReference type="Pfam" id="PF01041">
    <property type="entry name" value="DegT_DnrJ_EryC1"/>
    <property type="match status" value="1"/>
</dbReference>
<proteinExistence type="predicted"/>
<accession>A0A0F9R4B3</accession>
<dbReference type="GO" id="GO:0030170">
    <property type="term" value="F:pyridoxal phosphate binding"/>
    <property type="evidence" value="ECO:0007669"/>
    <property type="project" value="TreeGrafter"/>
</dbReference>
<sequence length="360" mass="39302">MISMSALQEQYSQGPKVRELEQQFEQYLGGHCVAVANGTMADTIALAALKELRPNATKVILPALTFIAQANAVLQADLIPVFADVDVHTNFQINPKLVEDLIDDDTLAVMPTALMGKMPSMGQLVDIAQRHDVFIVEDACEALGSMEYGALAGTLGDLGCYSFYSTHAIAAGEGGMIRCSTEQQADLCLSLRNHGRRGGGAFAAFTWDRIGYNGKMNEMEAGNALHRFSWRDRVFDSRRANLRLFNTLLGGQFVEDDGEVIIPHGYPVMVADQHAALQAITEADIECRPLFCSIPSQCMPYVERYGYCLGDFPVAEYIGTHGIYLPCHEGLSTEQIRHIAEIVAPHLMKEDVAAAAGGQR</sequence>
<dbReference type="GO" id="GO:0008483">
    <property type="term" value="F:transaminase activity"/>
    <property type="evidence" value="ECO:0007669"/>
    <property type="project" value="TreeGrafter"/>
</dbReference>
<dbReference type="PIRSF" id="PIRSF000390">
    <property type="entry name" value="PLP_StrS"/>
    <property type="match status" value="1"/>
</dbReference>
<dbReference type="GO" id="GO:0000271">
    <property type="term" value="P:polysaccharide biosynthetic process"/>
    <property type="evidence" value="ECO:0007669"/>
    <property type="project" value="TreeGrafter"/>
</dbReference>
<protein>
    <recommendedName>
        <fullName evidence="2">DegT/DnrJ/EryC1/StrS aminotransferase family protein</fullName>
    </recommendedName>
</protein>
<evidence type="ECO:0000313" key="1">
    <source>
        <dbReference type="EMBL" id="KKN51410.1"/>
    </source>
</evidence>
<dbReference type="PANTHER" id="PTHR30244">
    <property type="entry name" value="TRANSAMINASE"/>
    <property type="match status" value="1"/>
</dbReference>
<dbReference type="Gene3D" id="3.90.1150.10">
    <property type="entry name" value="Aspartate Aminotransferase, domain 1"/>
    <property type="match status" value="1"/>
</dbReference>
<dbReference type="PANTHER" id="PTHR30244:SF34">
    <property type="entry name" value="DTDP-4-AMINO-4,6-DIDEOXYGALACTOSE TRANSAMINASE"/>
    <property type="match status" value="1"/>
</dbReference>
<comment type="caution">
    <text evidence="1">The sequence shown here is derived from an EMBL/GenBank/DDBJ whole genome shotgun (WGS) entry which is preliminary data.</text>
</comment>
<dbReference type="InterPro" id="IPR015421">
    <property type="entry name" value="PyrdxlP-dep_Trfase_major"/>
</dbReference>
<dbReference type="Gene3D" id="3.40.640.10">
    <property type="entry name" value="Type I PLP-dependent aspartate aminotransferase-like (Major domain)"/>
    <property type="match status" value="1"/>
</dbReference>
<dbReference type="InterPro" id="IPR015424">
    <property type="entry name" value="PyrdxlP-dep_Trfase"/>
</dbReference>
<gene>
    <name evidence="1" type="ORF">LCGC14_0623070</name>
</gene>
<dbReference type="SUPFAM" id="SSF53383">
    <property type="entry name" value="PLP-dependent transferases"/>
    <property type="match status" value="1"/>
</dbReference>
<organism evidence="1">
    <name type="scientific">marine sediment metagenome</name>
    <dbReference type="NCBI Taxonomy" id="412755"/>
    <lineage>
        <taxon>unclassified sequences</taxon>
        <taxon>metagenomes</taxon>
        <taxon>ecological metagenomes</taxon>
    </lineage>
</organism>
<reference evidence="1" key="1">
    <citation type="journal article" date="2015" name="Nature">
        <title>Complex archaea that bridge the gap between prokaryotes and eukaryotes.</title>
        <authorList>
            <person name="Spang A."/>
            <person name="Saw J.H."/>
            <person name="Jorgensen S.L."/>
            <person name="Zaremba-Niedzwiedzka K."/>
            <person name="Martijn J."/>
            <person name="Lind A.E."/>
            <person name="van Eijk R."/>
            <person name="Schleper C."/>
            <person name="Guy L."/>
            <person name="Ettema T.J."/>
        </authorList>
    </citation>
    <scope>NUCLEOTIDE SEQUENCE</scope>
</reference>
<name>A0A0F9R4B3_9ZZZZ</name>
<dbReference type="InterPro" id="IPR015422">
    <property type="entry name" value="PyrdxlP-dep_Trfase_small"/>
</dbReference>
<dbReference type="InterPro" id="IPR000653">
    <property type="entry name" value="DegT/StrS_aminotransferase"/>
</dbReference>
<evidence type="ECO:0008006" key="2">
    <source>
        <dbReference type="Google" id="ProtNLM"/>
    </source>
</evidence>
<dbReference type="EMBL" id="LAZR01001064">
    <property type="protein sequence ID" value="KKN51410.1"/>
    <property type="molecule type" value="Genomic_DNA"/>
</dbReference>